<dbReference type="EMBL" id="QNTT01000028">
    <property type="protein sequence ID" value="RBA33940.1"/>
    <property type="molecule type" value="Genomic_DNA"/>
</dbReference>
<gene>
    <name evidence="2" type="ORF">DQ226_11080</name>
</gene>
<dbReference type="Proteomes" id="UP000252187">
    <property type="component" value="Unassembled WGS sequence"/>
</dbReference>
<reference evidence="2 3" key="1">
    <citation type="submission" date="2018-06" db="EMBL/GenBank/DDBJ databases">
        <title>Whole genome sequencing of four bacterial strains from South Shetland trench revealing bio-synthetic gene clusters.</title>
        <authorList>
            <person name="Abdel-Mageed W.M."/>
            <person name="Lehri B."/>
            <person name="Jarmusch S.A."/>
            <person name="Miranda K."/>
            <person name="Goodfellow M."/>
            <person name="Jaspars M."/>
            <person name="Karlyshev A.V."/>
        </authorList>
    </citation>
    <scope>NUCLEOTIDE SEQUENCE [LARGE SCALE GENOMIC DNA]</scope>
    <source>
        <strain evidence="2 3">SST1</strain>
    </source>
</reference>
<organism evidence="2 3">
    <name type="scientific">Dietzia maris</name>
    <dbReference type="NCBI Taxonomy" id="37915"/>
    <lineage>
        <taxon>Bacteria</taxon>
        <taxon>Bacillati</taxon>
        <taxon>Actinomycetota</taxon>
        <taxon>Actinomycetes</taxon>
        <taxon>Mycobacteriales</taxon>
        <taxon>Dietziaceae</taxon>
        <taxon>Dietzia</taxon>
    </lineage>
</organism>
<accession>A0A365P945</accession>
<dbReference type="Pfam" id="PF08808">
    <property type="entry name" value="RES"/>
    <property type="match status" value="1"/>
</dbReference>
<proteinExistence type="predicted"/>
<feature type="domain" description="RES" evidence="1">
    <location>
        <begin position="24"/>
        <end position="94"/>
    </location>
</feature>
<evidence type="ECO:0000313" key="2">
    <source>
        <dbReference type="EMBL" id="RBA33940.1"/>
    </source>
</evidence>
<evidence type="ECO:0000313" key="3">
    <source>
        <dbReference type="Proteomes" id="UP000252187"/>
    </source>
</evidence>
<protein>
    <submittedName>
        <fullName evidence="2">RES domain-containing protein</fullName>
    </submittedName>
</protein>
<evidence type="ECO:0000259" key="1">
    <source>
        <dbReference type="Pfam" id="PF08808"/>
    </source>
</evidence>
<sequence>MSRETVVRTDAGDIVVRRHTAITVHRVGFAPTPWQWTDWAYAEDGRFDGRWDDPGGSWRTLYVGETRLACLLELLARFRPSSRVSDDLAEIEVDGEDEFPTIEAGTIPPDWCEVRCSGTAMMSGSFAVPGDHRSLAALRARFRMTALGLGLDDLDAAAIRDARPRTLTRGIASWLHGVTDVDDVPLDGIEFASRHGDDLTLWAIFERSRDGDVSAILAPRFDNAGLGTGDADLNRAMELLGLRWAD</sequence>
<dbReference type="InterPro" id="IPR014914">
    <property type="entry name" value="RES_dom"/>
</dbReference>
<name>A0A365P945_9ACTN</name>
<dbReference type="AlphaFoldDB" id="A0A365P945"/>
<comment type="caution">
    <text evidence="2">The sequence shown here is derived from an EMBL/GenBank/DDBJ whole genome shotgun (WGS) entry which is preliminary data.</text>
</comment>